<protein>
    <submittedName>
        <fullName evidence="1">Uncharacterized protein</fullName>
    </submittedName>
</protein>
<dbReference type="EMBL" id="CP034170">
    <property type="protein sequence ID" value="AZI57177.1"/>
    <property type="molecule type" value="Genomic_DNA"/>
</dbReference>
<sequence length="372" mass="39864">MSSTPGDPILRVAAQLEYPDGTTRTITASSERQAALAEKVEGSAFTLAEAAQLTGRIQQGMDHVQALVVEGFTGRIWIALGLGTWDAWADKFFGNRPMLAFSREERPALVSTLSQAGLSTRAIGAAIGTDQRTVRRDLDSTAANAAVDTTGHGVEARDKIAGTNGKDYNRPTPKPKPEFPQCQVCGELNERCHGGSTCTQWQDYLDNKRKTVPPGPPMPPLPRNAPHVPNVLGHNTIYSNGKGLSSTADFEEDVLEPDEESEPLADAVSCSSLSAQEADDAEIIAEGRSRFQTTLKRLQAVLTDGLGVTLQLSRDIQVLADEATVSGMFPLDADLMQGLQDRREELALFNAELPVALCRLDAAQLQGQGGNG</sequence>
<organism evidence="1 2">
    <name type="scientific">Nakamurella antarctica</name>
    <dbReference type="NCBI Taxonomy" id="1902245"/>
    <lineage>
        <taxon>Bacteria</taxon>
        <taxon>Bacillati</taxon>
        <taxon>Actinomycetota</taxon>
        <taxon>Actinomycetes</taxon>
        <taxon>Nakamurellales</taxon>
        <taxon>Nakamurellaceae</taxon>
        <taxon>Nakamurella</taxon>
    </lineage>
</organism>
<dbReference type="KEGG" id="nak:EH165_02405"/>
<gene>
    <name evidence="1" type="ORF">EH165_02405</name>
</gene>
<evidence type="ECO:0000313" key="2">
    <source>
        <dbReference type="Proteomes" id="UP000268084"/>
    </source>
</evidence>
<proteinExistence type="predicted"/>
<keyword evidence="2" id="KW-1185">Reference proteome</keyword>
<dbReference type="Proteomes" id="UP000268084">
    <property type="component" value="Chromosome"/>
</dbReference>
<evidence type="ECO:0000313" key="1">
    <source>
        <dbReference type="EMBL" id="AZI57177.1"/>
    </source>
</evidence>
<reference evidence="1 2" key="1">
    <citation type="submission" date="2018-11" db="EMBL/GenBank/DDBJ databases">
        <authorList>
            <person name="Da X."/>
        </authorList>
    </citation>
    <scope>NUCLEOTIDE SEQUENCE [LARGE SCALE GENOMIC DNA]</scope>
    <source>
        <strain evidence="1 2">S14-144</strain>
    </source>
</reference>
<dbReference type="AlphaFoldDB" id="A0A3G8ZK65"/>
<name>A0A3G8ZK65_9ACTN</name>
<accession>A0A3G8ZK65</accession>
<reference evidence="1 2" key="2">
    <citation type="submission" date="2018-12" db="EMBL/GenBank/DDBJ databases">
        <title>Nakamurella antarcticus sp. nov., isolated from Antarctica South Shetland Islands soil.</title>
        <authorList>
            <person name="Peng F."/>
        </authorList>
    </citation>
    <scope>NUCLEOTIDE SEQUENCE [LARGE SCALE GENOMIC DNA]</scope>
    <source>
        <strain evidence="1 2">S14-144</strain>
    </source>
</reference>
<dbReference type="OrthoDB" id="3358527at2"/>